<keyword evidence="4 8" id="KW-0732">Signal</keyword>
<proteinExistence type="predicted"/>
<dbReference type="EMBL" id="CP108195">
    <property type="protein sequence ID" value="WTS10538.1"/>
    <property type="molecule type" value="Genomic_DNA"/>
</dbReference>
<comment type="subcellular location">
    <subcellularLocation>
        <location evidence="1">Secreted</location>
        <location evidence="1">Cell wall</location>
    </subcellularLocation>
</comment>
<dbReference type="AlphaFoldDB" id="A0AAU1TZT3"/>
<evidence type="ECO:0000256" key="6">
    <source>
        <dbReference type="ARBA" id="ARBA00023087"/>
    </source>
</evidence>
<name>A0AAU1TZT3_9ACTN</name>
<evidence type="ECO:0000256" key="8">
    <source>
        <dbReference type="SAM" id="SignalP"/>
    </source>
</evidence>
<evidence type="ECO:0000256" key="3">
    <source>
        <dbReference type="ARBA" id="ARBA00022525"/>
    </source>
</evidence>
<organism evidence="10">
    <name type="scientific">Streptomyces sp. NBC_00119</name>
    <dbReference type="NCBI Taxonomy" id="2975659"/>
    <lineage>
        <taxon>Bacteria</taxon>
        <taxon>Bacillati</taxon>
        <taxon>Actinomycetota</taxon>
        <taxon>Actinomycetes</taxon>
        <taxon>Kitasatosporales</taxon>
        <taxon>Streptomycetaceae</taxon>
        <taxon>Streptomyces</taxon>
    </lineage>
</organism>
<evidence type="ECO:0000313" key="10">
    <source>
        <dbReference type="EMBL" id="WTS10538.1"/>
    </source>
</evidence>
<evidence type="ECO:0000256" key="7">
    <source>
        <dbReference type="PROSITE-ProRule" id="PRU01232"/>
    </source>
</evidence>
<feature type="chain" id="PRO_5043928189" evidence="8">
    <location>
        <begin position="27"/>
        <end position="78"/>
    </location>
</feature>
<keyword evidence="3" id="KW-0964">Secreted</keyword>
<feature type="signal peptide" evidence="8">
    <location>
        <begin position="1"/>
        <end position="26"/>
    </location>
</feature>
<keyword evidence="2" id="KW-0134">Cell wall</keyword>
<dbReference type="GO" id="GO:0007155">
    <property type="term" value="P:cell adhesion"/>
    <property type="evidence" value="ECO:0007669"/>
    <property type="project" value="UniProtKB-KW"/>
</dbReference>
<keyword evidence="5" id="KW-0130">Cell adhesion</keyword>
<protein>
    <submittedName>
        <fullName evidence="10">Chaplin</fullName>
    </submittedName>
</protein>
<gene>
    <name evidence="10" type="ORF">OHU69_05325</name>
</gene>
<dbReference type="InterPro" id="IPR005528">
    <property type="entry name" value="ChpA-H"/>
</dbReference>
<dbReference type="PROSITE" id="PS51884">
    <property type="entry name" value="CHAPLIN"/>
    <property type="match status" value="1"/>
</dbReference>
<dbReference type="Pfam" id="PF03777">
    <property type="entry name" value="ChpA-C"/>
    <property type="match status" value="1"/>
</dbReference>
<sequence length="78" mass="7357">MRIRTLIVTAALGAATVLAGAGVASADNEADGVASNSPGVISGNVIQVPVGIPINACGDSVSVIGLLNPALGSGCASN</sequence>
<evidence type="ECO:0000256" key="1">
    <source>
        <dbReference type="ARBA" id="ARBA00004191"/>
    </source>
</evidence>
<reference evidence="10" key="1">
    <citation type="submission" date="2022-10" db="EMBL/GenBank/DDBJ databases">
        <title>The complete genomes of actinobacterial strains from the NBC collection.</title>
        <authorList>
            <person name="Joergensen T.S."/>
            <person name="Alvarez Arevalo M."/>
            <person name="Sterndorff E.B."/>
            <person name="Faurdal D."/>
            <person name="Vuksanovic O."/>
            <person name="Mourched A.-S."/>
            <person name="Charusanti P."/>
            <person name="Shaw S."/>
            <person name="Blin K."/>
            <person name="Weber T."/>
        </authorList>
    </citation>
    <scope>NUCLEOTIDE SEQUENCE</scope>
    <source>
        <strain evidence="10">NBC_00119</strain>
    </source>
</reference>
<feature type="domain" description="Chaplin" evidence="9">
    <location>
        <begin position="37"/>
        <end position="77"/>
    </location>
</feature>
<evidence type="ECO:0000259" key="9">
    <source>
        <dbReference type="PROSITE" id="PS51884"/>
    </source>
</evidence>
<keyword evidence="6 7" id="KW-0034">Amyloid</keyword>
<evidence type="ECO:0000256" key="5">
    <source>
        <dbReference type="ARBA" id="ARBA00022889"/>
    </source>
</evidence>
<evidence type="ECO:0000256" key="4">
    <source>
        <dbReference type="ARBA" id="ARBA00022729"/>
    </source>
</evidence>
<evidence type="ECO:0000256" key="2">
    <source>
        <dbReference type="ARBA" id="ARBA00022512"/>
    </source>
</evidence>
<accession>A0AAU1TZT3</accession>